<organism evidence="1">
    <name type="scientific">Rhizophora mucronata</name>
    <name type="common">Asiatic mangrove</name>
    <dbReference type="NCBI Taxonomy" id="61149"/>
    <lineage>
        <taxon>Eukaryota</taxon>
        <taxon>Viridiplantae</taxon>
        <taxon>Streptophyta</taxon>
        <taxon>Embryophyta</taxon>
        <taxon>Tracheophyta</taxon>
        <taxon>Spermatophyta</taxon>
        <taxon>Magnoliopsida</taxon>
        <taxon>eudicotyledons</taxon>
        <taxon>Gunneridae</taxon>
        <taxon>Pentapetalae</taxon>
        <taxon>rosids</taxon>
        <taxon>fabids</taxon>
        <taxon>Malpighiales</taxon>
        <taxon>Rhizophoraceae</taxon>
        <taxon>Rhizophora</taxon>
    </lineage>
</organism>
<dbReference type="AlphaFoldDB" id="A0A2P2PBP0"/>
<dbReference type="EMBL" id="GGEC01071653">
    <property type="protein sequence ID" value="MBX52137.1"/>
    <property type="molecule type" value="Transcribed_RNA"/>
</dbReference>
<protein>
    <submittedName>
        <fullName evidence="1">Uncharacterized protein</fullName>
    </submittedName>
</protein>
<sequence length="124" mass="13510">MQLPTLKDITFHGAGGKNTRNGEFTKLMTCPMHFQEKTNSFLLLPITGVCRNHGVPGNQASFSHRIKHFASTFTSATFRVAIDEHITSKGISLKAQNDNLSVAGLAICGFSLLCTQLQKEMQAG</sequence>
<proteinExistence type="predicted"/>
<accession>A0A2P2PBP0</accession>
<reference evidence="1" key="1">
    <citation type="submission" date="2018-02" db="EMBL/GenBank/DDBJ databases">
        <title>Rhizophora mucronata_Transcriptome.</title>
        <authorList>
            <person name="Meera S.P."/>
            <person name="Sreeshan A."/>
            <person name="Augustine A."/>
        </authorList>
    </citation>
    <scope>NUCLEOTIDE SEQUENCE</scope>
    <source>
        <tissue evidence="1">Leaf</tissue>
    </source>
</reference>
<name>A0A2P2PBP0_RHIMU</name>
<evidence type="ECO:0000313" key="1">
    <source>
        <dbReference type="EMBL" id="MBX52137.1"/>
    </source>
</evidence>